<comment type="caution">
    <text evidence="1">The sequence shown here is derived from an EMBL/GenBank/DDBJ whole genome shotgun (WGS) entry which is preliminary data.</text>
</comment>
<dbReference type="Proteomes" id="UP000287910">
    <property type="component" value="Unassembled WGS sequence"/>
</dbReference>
<name>A0A432LI38_9BACI</name>
<evidence type="ECO:0000313" key="1">
    <source>
        <dbReference type="EMBL" id="RUL56475.1"/>
    </source>
</evidence>
<keyword evidence="2" id="KW-1185">Reference proteome</keyword>
<reference evidence="1 2" key="1">
    <citation type="submission" date="2018-12" db="EMBL/GenBank/DDBJ databases">
        <title>Lysinibacillus antri sp. nov., isolated from a cave soil.</title>
        <authorList>
            <person name="Narsing Rao M.P."/>
            <person name="Zhang H."/>
            <person name="Dong Z.-Y."/>
            <person name="Niu X.-K."/>
            <person name="Zhang K."/>
            <person name="Fang B.-Z."/>
            <person name="Kang Y.-Q."/>
            <person name="Xiao M."/>
            <person name="Li W.-J."/>
        </authorList>
    </citation>
    <scope>NUCLEOTIDE SEQUENCE [LARGE SCALE GENOMIC DNA]</scope>
    <source>
        <strain evidence="1 2">SYSU K30002</strain>
    </source>
</reference>
<accession>A0A432LI38</accession>
<dbReference type="EMBL" id="RYYR01000002">
    <property type="protein sequence ID" value="RUL56475.1"/>
    <property type="molecule type" value="Genomic_DNA"/>
</dbReference>
<proteinExistence type="predicted"/>
<gene>
    <name evidence="1" type="ORF">EK386_02250</name>
</gene>
<evidence type="ECO:0000313" key="2">
    <source>
        <dbReference type="Proteomes" id="UP000287910"/>
    </source>
</evidence>
<protein>
    <submittedName>
        <fullName evidence="1">Uncharacterized protein</fullName>
    </submittedName>
</protein>
<dbReference type="RefSeq" id="WP_126657392.1">
    <property type="nucleotide sequence ID" value="NZ_RYYR01000002.1"/>
</dbReference>
<organism evidence="1 2">
    <name type="scientific">Lysinibacillus antri</name>
    <dbReference type="NCBI Taxonomy" id="2498145"/>
    <lineage>
        <taxon>Bacteria</taxon>
        <taxon>Bacillati</taxon>
        <taxon>Bacillota</taxon>
        <taxon>Bacilli</taxon>
        <taxon>Bacillales</taxon>
        <taxon>Bacillaceae</taxon>
        <taxon>Lysinibacillus</taxon>
    </lineage>
</organism>
<dbReference type="AlphaFoldDB" id="A0A432LI38"/>
<sequence length="148" mass="16846">MGKGQIYYSSEEVLEIIDSYFNMKRAIGLHVESPYSYSVTADYDNLGMPKGNGTGDPTFRQAFSGAHKILSGVMEKDFMKRINFIDERVPYIKKRREVNVLHWKLSGMRTKHIAELEGITDRQVRNILRKIAKSISEISAISDISNVS</sequence>